<comment type="caution">
    <text evidence="2">The sequence shown here is derived from an EMBL/GenBank/DDBJ whole genome shotgun (WGS) entry which is preliminary data.</text>
</comment>
<evidence type="ECO:0000313" key="3">
    <source>
        <dbReference type="Proteomes" id="UP000580250"/>
    </source>
</evidence>
<reference evidence="2 3" key="1">
    <citation type="submission" date="2020-08" db="EMBL/GenBank/DDBJ databases">
        <authorList>
            <person name="Koutsovoulos G."/>
            <person name="Danchin GJ E."/>
        </authorList>
    </citation>
    <scope>NUCLEOTIDE SEQUENCE [LARGE SCALE GENOMIC DNA]</scope>
</reference>
<evidence type="ECO:0000313" key="2">
    <source>
        <dbReference type="EMBL" id="CAD2185518.1"/>
    </source>
</evidence>
<protein>
    <submittedName>
        <fullName evidence="2">Uncharacterized protein</fullName>
    </submittedName>
</protein>
<dbReference type="AlphaFoldDB" id="A0A6V7WET9"/>
<sequence>MLDFASEKLKRGGGSGSNNTTSRPNYTEYVNIEHEQEYTDSGNDSQQNYQLTSNTQAYYPNTSMSYGETSDDWGSTTISDSDGASDTETDTESSDTENSSHLSSSYYSSTTTKGKGKLEAVTTSESSNQFEKINWENSKLNEIVEYININITDINNPNKLIQSIDRMRPVMLKNEYYSKDKIRILNGFMSENATMLNFHQNEAIILNLHPSDYHIRQQLQKIVGNVKFQIFCGGNADKFEQLSPAFEGVRNGYKTMINSIKETVIESNNLSNLAYKHYNNFRKYIQIALNAEQATLTLKDLILTKYSKAKELQRDVLIYMNPNDSRIIEYDQLEPYFKLYCLLNLSKM</sequence>
<name>A0A6V7WET9_MELEN</name>
<feature type="compositionally biased region" description="Polar residues" evidence="1">
    <location>
        <begin position="39"/>
        <end position="78"/>
    </location>
</feature>
<proteinExistence type="predicted"/>
<evidence type="ECO:0000256" key="1">
    <source>
        <dbReference type="SAM" id="MobiDB-lite"/>
    </source>
</evidence>
<organism evidence="2 3">
    <name type="scientific">Meloidogyne enterolobii</name>
    <name type="common">Root-knot nematode worm</name>
    <name type="synonym">Meloidogyne mayaguensis</name>
    <dbReference type="NCBI Taxonomy" id="390850"/>
    <lineage>
        <taxon>Eukaryota</taxon>
        <taxon>Metazoa</taxon>
        <taxon>Ecdysozoa</taxon>
        <taxon>Nematoda</taxon>
        <taxon>Chromadorea</taxon>
        <taxon>Rhabditida</taxon>
        <taxon>Tylenchina</taxon>
        <taxon>Tylenchomorpha</taxon>
        <taxon>Tylenchoidea</taxon>
        <taxon>Meloidogynidae</taxon>
        <taxon>Meloidogyninae</taxon>
        <taxon>Meloidogyne</taxon>
    </lineage>
</organism>
<feature type="region of interest" description="Disordered" evidence="1">
    <location>
        <begin position="1"/>
        <end position="129"/>
    </location>
</feature>
<feature type="compositionally biased region" description="Acidic residues" evidence="1">
    <location>
        <begin position="83"/>
        <end position="95"/>
    </location>
</feature>
<feature type="compositionally biased region" description="Low complexity" evidence="1">
    <location>
        <begin position="96"/>
        <end position="113"/>
    </location>
</feature>
<dbReference type="EMBL" id="CAJEWN010000549">
    <property type="protein sequence ID" value="CAD2185518.1"/>
    <property type="molecule type" value="Genomic_DNA"/>
</dbReference>
<dbReference type="Proteomes" id="UP000580250">
    <property type="component" value="Unassembled WGS sequence"/>
</dbReference>
<feature type="compositionally biased region" description="Basic and acidic residues" evidence="1">
    <location>
        <begin position="1"/>
        <end position="10"/>
    </location>
</feature>
<accession>A0A6V7WET9</accession>
<gene>
    <name evidence="2" type="ORF">MENT_LOCUS37952</name>
</gene>